<sequence>MMKKIAKPQRTVSFFHKSLIITLLISSIPMALLTMLTYYIGIREIEREVGRTQKLQYEQVSERMDAQLAHLKFTVNQWAYNPVFNDLKNRSISKDVRFTLDLYNQLIVMKSSNPLINQVSLFLDQEGSLLIDGENGSRTIRNTDEKNRYLTLLQQKSFMFWNEALPHSSNEKNSVAMSLIQKVPIEAEPSYGVLIVDLKKDEINALLQQLNPVGQGTAFLLKQNGSYLVTDSKHGMASTTSSTPDANSLDEIIRTEVIKHNQEAEAGTFLYSADKETYVVSYGKLKNTGWFYVSATPLSHLTKPVELISKLPLGASLIGLLLSVLLSWFASKQLYRPLQHLMRVFGSDNKSLAQGEKNEVDFIENKWNYLIRERTDLQFKMEKAVPALREGFMLQLVQGHLSTFSEQRIREEFEQFGIQIQDQQFSLLVIQLYGFTNSYSNFAKGDEQLITFAAANIVDEMAGQLSKQTQIINFQDLTIGVLFISPEDHSREQIKSELFEFARLLIEPLRDYLKLQVVIGLSRITTSLKKIPVILEDTRQAVRYRDIEMENSIIDSEDIVLRGEHSTHYPFIQEKMLIQSMQMGLRDQSMQLVEEFLEALQVKSSKEFVIQQGMLQLLGNVQFAMLQIGCNPQHIYNGVNLFEQLLLIREPAAMLDWFKSKLIHPFIEEMQSIKDLQTKQIVDKVIAMLNENFMQDISLEACADRFGTYPQKLSASFRQTVGVNFIDYLTNLRLEKSKELLISTDLKINDIAEQVGYQPTYYNRIFKKHEDITPGQYREKHAYRK</sequence>
<comment type="caution">
    <text evidence="11">The sequence shown here is derived from an EMBL/GenBank/DDBJ whole genome shotgun (WGS) entry which is preliminary data.</text>
</comment>
<organism evidence="11 12">
    <name type="scientific">Paenibacillus radicis</name>
    <name type="common">ex Xue et al. 2023</name>
    <dbReference type="NCBI Taxonomy" id="2972489"/>
    <lineage>
        <taxon>Bacteria</taxon>
        <taxon>Bacillati</taxon>
        <taxon>Bacillota</taxon>
        <taxon>Bacilli</taxon>
        <taxon>Bacillales</taxon>
        <taxon>Paenibacillaceae</taxon>
        <taxon>Paenibacillus</taxon>
    </lineage>
</organism>
<keyword evidence="5" id="KW-0805">Transcription regulation</keyword>
<dbReference type="Pfam" id="PF12833">
    <property type="entry name" value="HTH_18"/>
    <property type="match status" value="1"/>
</dbReference>
<evidence type="ECO:0000313" key="12">
    <source>
        <dbReference type="Proteomes" id="UP001300012"/>
    </source>
</evidence>
<dbReference type="InterPro" id="IPR009057">
    <property type="entry name" value="Homeodomain-like_sf"/>
</dbReference>
<name>A0ABT1YA59_9BACL</name>
<dbReference type="PROSITE" id="PS01124">
    <property type="entry name" value="HTH_ARAC_FAMILY_2"/>
    <property type="match status" value="1"/>
</dbReference>
<evidence type="ECO:0000256" key="9">
    <source>
        <dbReference type="SAM" id="Phobius"/>
    </source>
</evidence>
<evidence type="ECO:0000256" key="8">
    <source>
        <dbReference type="ARBA" id="ARBA00023163"/>
    </source>
</evidence>
<evidence type="ECO:0000256" key="5">
    <source>
        <dbReference type="ARBA" id="ARBA00023015"/>
    </source>
</evidence>
<feature type="domain" description="HTH araC/xylS-type" evidence="10">
    <location>
        <begin position="683"/>
        <end position="780"/>
    </location>
</feature>
<dbReference type="InterPro" id="IPR018062">
    <property type="entry name" value="HTH_AraC-typ_CS"/>
</dbReference>
<comment type="subcellular location">
    <subcellularLocation>
        <location evidence="1">Cell membrane</location>
        <topology evidence="1">Multi-pass membrane protein</topology>
    </subcellularLocation>
</comment>
<gene>
    <name evidence="11" type="ORF">NV381_02595</name>
</gene>
<dbReference type="Pfam" id="PF02743">
    <property type="entry name" value="dCache_1"/>
    <property type="match status" value="1"/>
</dbReference>
<dbReference type="SUPFAM" id="SSF46689">
    <property type="entry name" value="Homeodomain-like"/>
    <property type="match status" value="1"/>
</dbReference>
<evidence type="ECO:0000259" key="10">
    <source>
        <dbReference type="PROSITE" id="PS01124"/>
    </source>
</evidence>
<evidence type="ECO:0000256" key="2">
    <source>
        <dbReference type="ARBA" id="ARBA00022475"/>
    </source>
</evidence>
<evidence type="ECO:0000256" key="3">
    <source>
        <dbReference type="ARBA" id="ARBA00022692"/>
    </source>
</evidence>
<evidence type="ECO:0000313" key="11">
    <source>
        <dbReference type="EMBL" id="MCR8630083.1"/>
    </source>
</evidence>
<dbReference type="InterPro" id="IPR033479">
    <property type="entry name" value="dCache_1"/>
</dbReference>
<evidence type="ECO:0000256" key="1">
    <source>
        <dbReference type="ARBA" id="ARBA00004651"/>
    </source>
</evidence>
<dbReference type="Proteomes" id="UP001300012">
    <property type="component" value="Unassembled WGS sequence"/>
</dbReference>
<evidence type="ECO:0000256" key="6">
    <source>
        <dbReference type="ARBA" id="ARBA00023125"/>
    </source>
</evidence>
<keyword evidence="7 9" id="KW-0472">Membrane</keyword>
<dbReference type="RefSeq" id="WP_258211684.1">
    <property type="nucleotide sequence ID" value="NZ_JANQBD010000001.1"/>
</dbReference>
<keyword evidence="8" id="KW-0804">Transcription</keyword>
<keyword evidence="12" id="KW-1185">Reference proteome</keyword>
<keyword evidence="2" id="KW-1003">Cell membrane</keyword>
<dbReference type="SMART" id="SM00342">
    <property type="entry name" value="HTH_ARAC"/>
    <property type="match status" value="1"/>
</dbReference>
<keyword evidence="4 9" id="KW-1133">Transmembrane helix</keyword>
<dbReference type="Gene3D" id="1.10.10.60">
    <property type="entry name" value="Homeodomain-like"/>
    <property type="match status" value="2"/>
</dbReference>
<dbReference type="PROSITE" id="PS00041">
    <property type="entry name" value="HTH_ARAC_FAMILY_1"/>
    <property type="match status" value="1"/>
</dbReference>
<keyword evidence="6" id="KW-0238">DNA-binding</keyword>
<dbReference type="PANTHER" id="PTHR43280:SF28">
    <property type="entry name" value="HTH-TYPE TRANSCRIPTIONAL ACTIVATOR RHAS"/>
    <property type="match status" value="1"/>
</dbReference>
<keyword evidence="3 9" id="KW-0812">Transmembrane</keyword>
<reference evidence="11 12" key="1">
    <citation type="submission" date="2022-08" db="EMBL/GenBank/DDBJ databases">
        <title>Paenibacillus endoradicis sp. nov., Paenibacillus radicibacter sp. nov and Paenibacillus pararadicis sp. nov., three cold-adapted plant growth-promoting bacteria isolated from root of Larix gmelinii in Great Khingan.</title>
        <authorList>
            <person name="Xue H."/>
        </authorList>
    </citation>
    <scope>NUCLEOTIDE SEQUENCE [LARGE SCALE GENOMIC DNA]</scope>
    <source>
        <strain evidence="11 12">N5-1-1-5</strain>
    </source>
</reference>
<dbReference type="PANTHER" id="PTHR43280">
    <property type="entry name" value="ARAC-FAMILY TRANSCRIPTIONAL REGULATOR"/>
    <property type="match status" value="1"/>
</dbReference>
<evidence type="ECO:0000256" key="7">
    <source>
        <dbReference type="ARBA" id="ARBA00023136"/>
    </source>
</evidence>
<dbReference type="EMBL" id="JANQBD010000001">
    <property type="protein sequence ID" value="MCR8630083.1"/>
    <property type="molecule type" value="Genomic_DNA"/>
</dbReference>
<protein>
    <submittedName>
        <fullName evidence="11">AraC family transcriptional regulator</fullName>
    </submittedName>
</protein>
<accession>A0ABT1YA59</accession>
<proteinExistence type="predicted"/>
<evidence type="ECO:0000256" key="4">
    <source>
        <dbReference type="ARBA" id="ARBA00022989"/>
    </source>
</evidence>
<feature type="transmembrane region" description="Helical" evidence="9">
    <location>
        <begin position="20"/>
        <end position="41"/>
    </location>
</feature>
<dbReference type="Gene3D" id="3.30.450.20">
    <property type="entry name" value="PAS domain"/>
    <property type="match status" value="1"/>
</dbReference>
<dbReference type="InterPro" id="IPR018060">
    <property type="entry name" value="HTH_AraC"/>
</dbReference>